<gene>
    <name evidence="5" type="primary">hutG</name>
    <name evidence="10" type="ORF">FTUN_1354</name>
</gene>
<feature type="binding site" evidence="5 7">
    <location>
        <position position="238"/>
    </location>
    <ligand>
        <name>Mn(2+)</name>
        <dbReference type="ChEBI" id="CHEBI:29035"/>
        <label>1</label>
    </ligand>
</feature>
<keyword evidence="11" id="KW-1185">Reference proteome</keyword>
<accession>A0A6M5YLH1</accession>
<dbReference type="Proteomes" id="UP000503447">
    <property type="component" value="Chromosome"/>
</dbReference>
<feature type="binding site" evidence="5 7">
    <location>
        <position position="122"/>
    </location>
    <ligand>
        <name>Mn(2+)</name>
        <dbReference type="ChEBI" id="CHEBI:29035"/>
        <label>1</label>
    </ligand>
</feature>
<dbReference type="SUPFAM" id="SSF52768">
    <property type="entry name" value="Arginase/deacetylase"/>
    <property type="match status" value="1"/>
</dbReference>
<comment type="pathway">
    <text evidence="5">Amino-acid degradation; L-histidine degradation into L-glutamate; L-glutamate from N-formimidoyl-L-glutamate (hydrolase route): step 1/1.</text>
</comment>
<proteinExistence type="inferred from homology"/>
<feature type="binding site" evidence="5 7">
    <location>
        <position position="151"/>
    </location>
    <ligand>
        <name>Mn(2+)</name>
        <dbReference type="ChEBI" id="CHEBI:29035"/>
        <label>1</label>
    </ligand>
</feature>
<evidence type="ECO:0000256" key="8">
    <source>
        <dbReference type="PROSITE-ProRule" id="PRU00742"/>
    </source>
</evidence>
<feature type="binding site" evidence="5">
    <location>
        <position position="240"/>
    </location>
    <ligand>
        <name>Mn(2+)</name>
        <dbReference type="ChEBI" id="CHEBI:29035"/>
        <label>2</label>
    </ligand>
</feature>
<dbReference type="AlphaFoldDB" id="A0A6M5YLH1"/>
<feature type="binding site" evidence="5">
    <location>
        <position position="149"/>
    </location>
    <ligand>
        <name>Mn(2+)</name>
        <dbReference type="ChEBI" id="CHEBI:29035"/>
        <label>2</label>
    </ligand>
</feature>
<organism evidence="10 11">
    <name type="scientific">Frigoriglobus tundricola</name>
    <dbReference type="NCBI Taxonomy" id="2774151"/>
    <lineage>
        <taxon>Bacteria</taxon>
        <taxon>Pseudomonadati</taxon>
        <taxon>Planctomycetota</taxon>
        <taxon>Planctomycetia</taxon>
        <taxon>Gemmatales</taxon>
        <taxon>Gemmataceae</taxon>
        <taxon>Frigoriglobus</taxon>
    </lineage>
</organism>
<dbReference type="InterPro" id="IPR020855">
    <property type="entry name" value="Ureohydrolase_Mn_BS"/>
</dbReference>
<dbReference type="InterPro" id="IPR023696">
    <property type="entry name" value="Ureohydrolase_dom_sf"/>
</dbReference>
<dbReference type="GO" id="GO:0019556">
    <property type="term" value="P:L-histidine catabolic process to glutamate and formamide"/>
    <property type="evidence" value="ECO:0007669"/>
    <property type="project" value="UniProtKB-UniRule"/>
</dbReference>
<feature type="binding site" evidence="7">
    <location>
        <position position="149"/>
    </location>
    <ligand>
        <name>Mn(2+)</name>
        <dbReference type="ChEBI" id="CHEBI:29035"/>
        <label>1</label>
    </ligand>
</feature>
<dbReference type="PANTHER" id="PTHR11358">
    <property type="entry name" value="ARGINASE/AGMATINASE"/>
    <property type="match status" value="1"/>
</dbReference>
<dbReference type="GO" id="GO:0030145">
    <property type="term" value="F:manganese ion binding"/>
    <property type="evidence" value="ECO:0007669"/>
    <property type="project" value="UniProtKB-UniRule"/>
</dbReference>
<evidence type="ECO:0000256" key="6">
    <source>
        <dbReference type="NCBIfam" id="TIGR01227"/>
    </source>
</evidence>
<dbReference type="RefSeq" id="WP_227254778.1">
    <property type="nucleotide sequence ID" value="NZ_CP053452.2"/>
</dbReference>
<keyword evidence="4 5" id="KW-0464">Manganese</keyword>
<protein>
    <recommendedName>
        <fullName evidence="5 6">Formimidoylglutamase</fullName>
        <ecNumber evidence="5 6">3.5.3.8</ecNumber>
    </recommendedName>
    <alternativeName>
        <fullName evidence="5">Formiminoglutamase</fullName>
    </alternativeName>
    <alternativeName>
        <fullName evidence="5">Formiminoglutamate hydrolase</fullName>
    </alternativeName>
</protein>
<dbReference type="Pfam" id="PF00491">
    <property type="entry name" value="Arginase"/>
    <property type="match status" value="1"/>
</dbReference>
<dbReference type="PANTHER" id="PTHR11358:SF35">
    <property type="entry name" value="FORMIMIDOYLGLUTAMASE"/>
    <property type="match status" value="1"/>
</dbReference>
<comment type="cofactor">
    <cofactor evidence="5 7">
        <name>Mn(2+)</name>
        <dbReference type="ChEBI" id="CHEBI:29035"/>
    </cofactor>
    <text evidence="5 7">Binds 2 manganese ions per subunit.</text>
</comment>
<dbReference type="PROSITE" id="PS51409">
    <property type="entry name" value="ARGINASE_2"/>
    <property type="match status" value="1"/>
</dbReference>
<dbReference type="NCBIfam" id="TIGR01227">
    <property type="entry name" value="hutG"/>
    <property type="match status" value="1"/>
</dbReference>
<feature type="binding site" evidence="7">
    <location>
        <position position="240"/>
    </location>
    <ligand>
        <name>Mn(2+)</name>
        <dbReference type="ChEBI" id="CHEBI:29035"/>
        <label>1</label>
    </ligand>
</feature>
<keyword evidence="3 5" id="KW-0369">Histidine metabolism</keyword>
<dbReference type="GO" id="GO:0050415">
    <property type="term" value="F:formimidoylglutamase activity"/>
    <property type="evidence" value="ECO:0007669"/>
    <property type="project" value="UniProtKB-UniRule"/>
</dbReference>
<sequence length="316" mass="34460">MPDPDMSVWTGRIDTADGPNALRWHQMVKPLAADSPPGVALIGFACDEGVRRNGGRVGAKDGPRAIRAALANLAWHQERPVYDTGDVRCDDGDMEGTQMRLADVVERAIRAGHRPLVLGGGHEMAWGTFQGIVTARPDASVGVINIDAHLDLRADEPGNSGTPFNQIAKWFGGASRPFRYLCLGVAEPSNTATLFDRLGTLGGEYIPDVDFLPWGRQEPRDYIDEFIRRVEQVHLSVDLDVLPAATMPAVSAPAAHGLALETVEAILDRTLMSEKVAAIDLVELNPRFDIDSRGARVAARLVWQITKSWDRKGDWA</sequence>
<evidence type="ECO:0000256" key="1">
    <source>
        <dbReference type="ARBA" id="ARBA00022723"/>
    </source>
</evidence>
<keyword evidence="1 5" id="KW-0479">Metal-binding</keyword>
<evidence type="ECO:0000256" key="5">
    <source>
        <dbReference type="HAMAP-Rule" id="MF_00737"/>
    </source>
</evidence>
<dbReference type="HAMAP" id="MF_00737">
    <property type="entry name" value="Formimidoylglutam"/>
    <property type="match status" value="1"/>
</dbReference>
<dbReference type="InterPro" id="IPR005923">
    <property type="entry name" value="HutG"/>
</dbReference>
<reference evidence="11" key="1">
    <citation type="submission" date="2020-05" db="EMBL/GenBank/DDBJ databases">
        <title>Frigoriglobus tundricola gen. nov., sp. nov., a psychrotolerant cellulolytic planctomycete of the family Gemmataceae with two divergent copies of 16S rRNA gene.</title>
        <authorList>
            <person name="Kulichevskaya I.S."/>
            <person name="Ivanova A.A."/>
            <person name="Naumoff D.G."/>
            <person name="Beletsky A.V."/>
            <person name="Rijpstra W.I.C."/>
            <person name="Sinninghe Damste J.S."/>
            <person name="Mardanov A.V."/>
            <person name="Ravin N.V."/>
            <person name="Dedysh S.N."/>
        </authorList>
    </citation>
    <scope>NUCLEOTIDE SEQUENCE [LARGE SCALE GENOMIC DNA]</scope>
    <source>
        <strain evidence="11">PL17</strain>
    </source>
</reference>
<comment type="similarity">
    <text evidence="5 8 9">Belongs to the arginase family.</text>
</comment>
<evidence type="ECO:0000313" key="11">
    <source>
        <dbReference type="Proteomes" id="UP000503447"/>
    </source>
</evidence>
<evidence type="ECO:0000313" key="10">
    <source>
        <dbReference type="EMBL" id="QJW93842.1"/>
    </source>
</evidence>
<dbReference type="KEGG" id="ftj:FTUN_1354"/>
<name>A0A6M5YLH1_9BACT</name>
<keyword evidence="2 5" id="KW-0378">Hydrolase</keyword>
<dbReference type="UniPathway" id="UPA00379">
    <property type="reaction ID" value="UER00552"/>
</dbReference>
<dbReference type="PRINTS" id="PR00116">
    <property type="entry name" value="ARGINASE"/>
</dbReference>
<dbReference type="PROSITE" id="PS01053">
    <property type="entry name" value="ARGINASE_1"/>
    <property type="match status" value="1"/>
</dbReference>
<dbReference type="EMBL" id="CP053452">
    <property type="protein sequence ID" value="QJW93842.1"/>
    <property type="molecule type" value="Genomic_DNA"/>
</dbReference>
<evidence type="ECO:0000256" key="3">
    <source>
        <dbReference type="ARBA" id="ARBA00022808"/>
    </source>
</evidence>
<dbReference type="GO" id="GO:0033389">
    <property type="term" value="P:putrescine biosynthetic process from arginine, via agmatine"/>
    <property type="evidence" value="ECO:0007669"/>
    <property type="project" value="TreeGrafter"/>
</dbReference>
<dbReference type="Gene3D" id="3.40.800.10">
    <property type="entry name" value="Ureohydrolase domain"/>
    <property type="match status" value="1"/>
</dbReference>
<comment type="catalytic activity">
    <reaction evidence="5">
        <text>N-formimidoyl-L-glutamate + H2O = formamide + L-glutamate</text>
        <dbReference type="Rhea" id="RHEA:22492"/>
        <dbReference type="ChEBI" id="CHEBI:15377"/>
        <dbReference type="ChEBI" id="CHEBI:16397"/>
        <dbReference type="ChEBI" id="CHEBI:29985"/>
        <dbReference type="ChEBI" id="CHEBI:58928"/>
        <dbReference type="EC" id="3.5.3.8"/>
    </reaction>
</comment>
<dbReference type="CDD" id="cd09988">
    <property type="entry name" value="Formimidoylglutamase"/>
    <property type="match status" value="1"/>
</dbReference>
<evidence type="ECO:0000256" key="7">
    <source>
        <dbReference type="PIRSR" id="PIRSR036979-1"/>
    </source>
</evidence>
<dbReference type="PIRSF" id="PIRSF036979">
    <property type="entry name" value="Arginase"/>
    <property type="match status" value="1"/>
</dbReference>
<dbReference type="InterPro" id="IPR006035">
    <property type="entry name" value="Ureohydrolase"/>
</dbReference>
<dbReference type="GO" id="GO:0019557">
    <property type="term" value="P:L-histidine catabolic process to glutamate and formate"/>
    <property type="evidence" value="ECO:0007669"/>
    <property type="project" value="UniProtKB-UniPathway"/>
</dbReference>
<feature type="binding site" evidence="5 7">
    <location>
        <position position="147"/>
    </location>
    <ligand>
        <name>Mn(2+)</name>
        <dbReference type="ChEBI" id="CHEBI:29035"/>
        <label>1</label>
    </ligand>
</feature>
<comment type="function">
    <text evidence="5">Catalyzes the conversion of N-formimidoyl-L-glutamate to L-glutamate and formamide.</text>
</comment>
<dbReference type="EC" id="3.5.3.8" evidence="5 6"/>
<feature type="binding site" evidence="5">
    <location>
        <position position="238"/>
    </location>
    <ligand>
        <name>Mn(2+)</name>
        <dbReference type="ChEBI" id="CHEBI:29035"/>
        <label>2</label>
    </ligand>
</feature>
<evidence type="ECO:0000256" key="2">
    <source>
        <dbReference type="ARBA" id="ARBA00022801"/>
    </source>
</evidence>
<feature type="binding site" evidence="5">
    <location>
        <position position="147"/>
    </location>
    <ligand>
        <name>Mn(2+)</name>
        <dbReference type="ChEBI" id="CHEBI:29035"/>
        <label>2</label>
    </ligand>
</feature>
<evidence type="ECO:0000256" key="9">
    <source>
        <dbReference type="RuleBase" id="RU003684"/>
    </source>
</evidence>
<evidence type="ECO:0000256" key="4">
    <source>
        <dbReference type="ARBA" id="ARBA00023211"/>
    </source>
</evidence>
<dbReference type="GO" id="GO:0008783">
    <property type="term" value="F:agmatinase activity"/>
    <property type="evidence" value="ECO:0007669"/>
    <property type="project" value="TreeGrafter"/>
</dbReference>